<dbReference type="PROSITE" id="PS50112">
    <property type="entry name" value="PAS"/>
    <property type="match status" value="1"/>
</dbReference>
<evidence type="ECO:0000256" key="10">
    <source>
        <dbReference type="PROSITE-ProRule" id="PRU00284"/>
    </source>
</evidence>
<feature type="domain" description="PAS" evidence="14">
    <location>
        <begin position="25"/>
        <end position="60"/>
    </location>
</feature>
<feature type="region of interest" description="Disordered" evidence="11">
    <location>
        <begin position="285"/>
        <end position="307"/>
    </location>
</feature>
<dbReference type="PANTHER" id="PTHR43531:SF7">
    <property type="entry name" value="AEROTAXIS RECEPTOR"/>
    <property type="match status" value="1"/>
</dbReference>
<evidence type="ECO:0000256" key="9">
    <source>
        <dbReference type="ARBA" id="ARBA00029447"/>
    </source>
</evidence>
<dbReference type="FunFam" id="1.10.287.950:FF:000001">
    <property type="entry name" value="Methyl-accepting chemotaxis sensory transducer"/>
    <property type="match status" value="1"/>
</dbReference>
<dbReference type="GO" id="GO:0052131">
    <property type="term" value="P:positive aerotaxis"/>
    <property type="evidence" value="ECO:0007669"/>
    <property type="project" value="UniProtKB-ARBA"/>
</dbReference>
<reference evidence="16 17" key="1">
    <citation type="journal article" date="2010" name="Int. J. Syst. Evol. Microbiol.">
        <title>Reclassification of Herbaspirillum putei as a later heterotypic synonym of Herbaspirillum huttiense, with the description of H. huttiense subsp. huttiense subsp. nov. and H. huttiense subsp. putei subsp. nov., comb. nov., and description of Herbaspirillum aquaticum sp. nov.</title>
        <authorList>
            <person name="Dobritsa A.P."/>
            <person name="Reddy M.C."/>
            <person name="Samadpour M."/>
        </authorList>
    </citation>
    <scope>NUCLEOTIDE SEQUENCE [LARGE SCALE GENOMIC DNA]</scope>
    <source>
        <strain evidence="16 17">IEH 4430</strain>
    </source>
</reference>
<keyword evidence="10" id="KW-0807">Transducer</keyword>
<dbReference type="PROSITE" id="PS50885">
    <property type="entry name" value="HAMP"/>
    <property type="match status" value="1"/>
</dbReference>
<keyword evidence="5" id="KW-0997">Cell inner membrane</keyword>
<comment type="caution">
    <text evidence="16">The sequence shown here is derived from an EMBL/GenBank/DDBJ whole genome shotgun (WGS) entry which is preliminary data.</text>
</comment>
<dbReference type="SMART" id="SM00283">
    <property type="entry name" value="MA"/>
    <property type="match status" value="1"/>
</dbReference>
<dbReference type="SMART" id="SM00304">
    <property type="entry name" value="HAMP"/>
    <property type="match status" value="1"/>
</dbReference>
<dbReference type="SUPFAM" id="SSF55785">
    <property type="entry name" value="PYP-like sensor domain (PAS domain)"/>
    <property type="match status" value="1"/>
</dbReference>
<dbReference type="InterPro" id="IPR000014">
    <property type="entry name" value="PAS"/>
</dbReference>
<dbReference type="NCBIfam" id="TIGR00229">
    <property type="entry name" value="sensory_box"/>
    <property type="match status" value="1"/>
</dbReference>
<proteinExistence type="inferred from homology"/>
<protein>
    <submittedName>
        <fullName evidence="16">Chemotaxis protein</fullName>
    </submittedName>
</protein>
<dbReference type="CDD" id="cd00130">
    <property type="entry name" value="PAS"/>
    <property type="match status" value="1"/>
</dbReference>
<accession>A0A225STV9</accession>
<evidence type="ECO:0000256" key="5">
    <source>
        <dbReference type="ARBA" id="ARBA00022519"/>
    </source>
</evidence>
<dbReference type="InterPro" id="IPR035965">
    <property type="entry name" value="PAS-like_dom_sf"/>
</dbReference>
<evidence type="ECO:0000256" key="1">
    <source>
        <dbReference type="ARBA" id="ARBA00004429"/>
    </source>
</evidence>
<dbReference type="GO" id="GO:0004888">
    <property type="term" value="F:transmembrane signaling receptor activity"/>
    <property type="evidence" value="ECO:0007669"/>
    <property type="project" value="TreeGrafter"/>
</dbReference>
<keyword evidence="8 12" id="KW-0472">Membrane</keyword>
<feature type="domain" description="HAMP" evidence="15">
    <location>
        <begin position="217"/>
        <end position="269"/>
    </location>
</feature>
<dbReference type="PROSITE" id="PS50111">
    <property type="entry name" value="CHEMOTAXIS_TRANSDUC_2"/>
    <property type="match status" value="1"/>
</dbReference>
<keyword evidence="6 12" id="KW-0812">Transmembrane</keyword>
<keyword evidence="17" id="KW-1185">Reference proteome</keyword>
<dbReference type="EMBL" id="NJGV01000008">
    <property type="protein sequence ID" value="OWY34641.1"/>
    <property type="molecule type" value="Genomic_DNA"/>
</dbReference>
<dbReference type="Pfam" id="PF00015">
    <property type="entry name" value="MCPsignal"/>
    <property type="match status" value="1"/>
</dbReference>
<dbReference type="SUPFAM" id="SSF58104">
    <property type="entry name" value="Methyl-accepting chemotaxis protein (MCP) signaling domain"/>
    <property type="match status" value="1"/>
</dbReference>
<dbReference type="CDD" id="cd06225">
    <property type="entry name" value="HAMP"/>
    <property type="match status" value="1"/>
</dbReference>
<dbReference type="Pfam" id="PF08447">
    <property type="entry name" value="PAS_3"/>
    <property type="match status" value="1"/>
</dbReference>
<evidence type="ECO:0000256" key="6">
    <source>
        <dbReference type="ARBA" id="ARBA00022692"/>
    </source>
</evidence>
<evidence type="ECO:0000256" key="11">
    <source>
        <dbReference type="SAM" id="MobiDB-lite"/>
    </source>
</evidence>
<feature type="transmembrane region" description="Helical" evidence="12">
    <location>
        <begin position="196"/>
        <end position="215"/>
    </location>
</feature>
<comment type="subcellular location">
    <subcellularLocation>
        <location evidence="1">Cell inner membrane</location>
        <topology evidence="1">Multi-pass membrane protein</topology>
    </subcellularLocation>
</comment>
<evidence type="ECO:0000313" key="17">
    <source>
        <dbReference type="Proteomes" id="UP000214747"/>
    </source>
</evidence>
<dbReference type="InterPro" id="IPR013655">
    <property type="entry name" value="PAS_fold_3"/>
</dbReference>
<evidence type="ECO:0000256" key="2">
    <source>
        <dbReference type="ARBA" id="ARBA00022475"/>
    </source>
</evidence>
<dbReference type="AlphaFoldDB" id="A0A225STV9"/>
<evidence type="ECO:0000259" key="13">
    <source>
        <dbReference type="PROSITE" id="PS50111"/>
    </source>
</evidence>
<dbReference type="FunFam" id="3.30.450.20:FF:000046">
    <property type="entry name" value="Aerotaxis sensor receptor"/>
    <property type="match status" value="1"/>
</dbReference>
<name>A0A225STV9_9BURK</name>
<dbReference type="GO" id="GO:0007165">
    <property type="term" value="P:signal transduction"/>
    <property type="evidence" value="ECO:0007669"/>
    <property type="project" value="UniProtKB-KW"/>
</dbReference>
<dbReference type="InterPro" id="IPR051310">
    <property type="entry name" value="MCP_chemotaxis"/>
</dbReference>
<dbReference type="GO" id="GO:0005886">
    <property type="term" value="C:plasma membrane"/>
    <property type="evidence" value="ECO:0007669"/>
    <property type="project" value="UniProtKB-SubCell"/>
</dbReference>
<evidence type="ECO:0000256" key="3">
    <source>
        <dbReference type="ARBA" id="ARBA00022481"/>
    </source>
</evidence>
<dbReference type="CDD" id="cd11386">
    <property type="entry name" value="MCP_signal"/>
    <property type="match status" value="1"/>
</dbReference>
<dbReference type="InterPro" id="IPR003660">
    <property type="entry name" value="HAMP_dom"/>
</dbReference>
<evidence type="ECO:0000313" key="16">
    <source>
        <dbReference type="EMBL" id="OWY34641.1"/>
    </source>
</evidence>
<feature type="transmembrane region" description="Helical" evidence="12">
    <location>
        <begin position="172"/>
        <end position="190"/>
    </location>
</feature>
<evidence type="ECO:0000256" key="7">
    <source>
        <dbReference type="ARBA" id="ARBA00022989"/>
    </source>
</evidence>
<evidence type="ECO:0000256" key="8">
    <source>
        <dbReference type="ARBA" id="ARBA00023136"/>
    </source>
</evidence>
<dbReference type="PANTHER" id="PTHR43531">
    <property type="entry name" value="PROTEIN ICFG"/>
    <property type="match status" value="1"/>
</dbReference>
<dbReference type="Pfam" id="PF00672">
    <property type="entry name" value="HAMP"/>
    <property type="match status" value="1"/>
</dbReference>
<sequence length="538" mass="57734">MRLNLPTSGQEYPFPSGQSLVSTTDVKGRILYCNAMFVDVSGYSKTELLGQPHNVIRHPDMPEEAFRDMWATISTGRPWSGLVKNRRKNGDHYWVVANVTPLLEDGVPAGYMSVRTEATRAQIESAEDLYATMRAEMQAGKVIHTLSAGRINKRGVLAGLSRMLRVGTSLKMLLALLLMVTMSSTLGWFLPDTSVGRAADVGIGVLMALLIWWYFKKDFLVPIGEFITAANRLAAGDLSQTIKTSRGGEIGQLQMALGQLSVNLKSIVGDARAQSQEMVRGAAEIASGNQDLSQRTEAQASNLEQTSASMEQITDTVRQAAGSAERASQLARDTSTMVERGSQAVGEMASTMSNIRESSARIGEIIQVIDGIAFQTNILALNAAVEAARAGEQGRGFAVVAGEVRTLAQRSATAAKEIRDLIEDSERKVAAGSVTVDLTRKTMADVVGSVGRVNSLVNDISKSAHDQLDSISQINAAVSQLDGLTQQNAALVEQIAASAMSLEGVARNTAETVHVFRVDSSPRNVVDAVQLRRLGKGK</sequence>
<feature type="domain" description="Methyl-accepting transducer" evidence="13">
    <location>
        <begin position="274"/>
        <end position="503"/>
    </location>
</feature>
<evidence type="ECO:0000256" key="12">
    <source>
        <dbReference type="SAM" id="Phobius"/>
    </source>
</evidence>
<evidence type="ECO:0000256" key="4">
    <source>
        <dbReference type="ARBA" id="ARBA00022500"/>
    </source>
</evidence>
<keyword evidence="2" id="KW-1003">Cell membrane</keyword>
<dbReference type="Proteomes" id="UP000214747">
    <property type="component" value="Unassembled WGS sequence"/>
</dbReference>
<evidence type="ECO:0000259" key="14">
    <source>
        <dbReference type="PROSITE" id="PS50112"/>
    </source>
</evidence>
<feature type="compositionally biased region" description="Polar residues" evidence="11">
    <location>
        <begin position="287"/>
        <end position="307"/>
    </location>
</feature>
<keyword evidence="3" id="KW-0488">Methylation</keyword>
<dbReference type="Gene3D" id="3.30.450.20">
    <property type="entry name" value="PAS domain"/>
    <property type="match status" value="1"/>
</dbReference>
<comment type="similarity">
    <text evidence="9">Belongs to the methyl-accepting chemotaxis (MCP) protein family.</text>
</comment>
<evidence type="ECO:0000259" key="15">
    <source>
        <dbReference type="PROSITE" id="PS50885"/>
    </source>
</evidence>
<keyword evidence="7 12" id="KW-1133">Transmembrane helix</keyword>
<dbReference type="Gene3D" id="1.10.287.950">
    <property type="entry name" value="Methyl-accepting chemotaxis protein"/>
    <property type="match status" value="1"/>
</dbReference>
<dbReference type="InterPro" id="IPR004089">
    <property type="entry name" value="MCPsignal_dom"/>
</dbReference>
<keyword evidence="4" id="KW-0145">Chemotaxis</keyword>
<gene>
    <name evidence="16" type="ORF">CEJ45_10090</name>
</gene>
<organism evidence="16 17">
    <name type="scientific">Herbaspirillum aquaticum</name>
    <dbReference type="NCBI Taxonomy" id="568783"/>
    <lineage>
        <taxon>Bacteria</taxon>
        <taxon>Pseudomonadati</taxon>
        <taxon>Pseudomonadota</taxon>
        <taxon>Betaproteobacteria</taxon>
        <taxon>Burkholderiales</taxon>
        <taxon>Oxalobacteraceae</taxon>
        <taxon>Herbaspirillum</taxon>
    </lineage>
</organism>